<reference evidence="2" key="1">
    <citation type="submission" date="2020-02" db="EMBL/GenBank/DDBJ databases">
        <authorList>
            <person name="Meier V. D."/>
        </authorList>
    </citation>
    <scope>NUCLEOTIDE SEQUENCE</scope>
    <source>
        <strain evidence="2">AVDCRST_MAG89</strain>
    </source>
</reference>
<feature type="non-terminal residue" evidence="2">
    <location>
        <position position="168"/>
    </location>
</feature>
<feature type="region of interest" description="Disordered" evidence="1">
    <location>
        <begin position="144"/>
        <end position="168"/>
    </location>
</feature>
<accession>A0A6J4MVH7</accession>
<dbReference type="EMBL" id="CADCTV010000890">
    <property type="protein sequence ID" value="CAA9367766.1"/>
    <property type="molecule type" value="Genomic_DNA"/>
</dbReference>
<feature type="non-terminal residue" evidence="2">
    <location>
        <position position="1"/>
    </location>
</feature>
<feature type="region of interest" description="Disordered" evidence="1">
    <location>
        <begin position="1"/>
        <end position="132"/>
    </location>
</feature>
<sequence>GTPPARSAHPRAADPVHRGTGAERDHGLSHRDRAALAHRRAGRRPGCAAVGPWRADALAADRARRGDRHQPGVSVPGVRHGLARVRAPGDRGAVRGAAARSGAQRVGGAVGDDRVRGGGAARPHRGAGARDPVLLAAGGRVVRGDRDRAAVGVPARHPPAGAAPGGGL</sequence>
<feature type="compositionally biased region" description="Basic and acidic residues" evidence="1">
    <location>
        <begin position="59"/>
        <end position="70"/>
    </location>
</feature>
<gene>
    <name evidence="2" type="ORF">AVDCRST_MAG89-4262</name>
</gene>
<evidence type="ECO:0000313" key="2">
    <source>
        <dbReference type="EMBL" id="CAA9367766.1"/>
    </source>
</evidence>
<evidence type="ECO:0000256" key="1">
    <source>
        <dbReference type="SAM" id="MobiDB-lite"/>
    </source>
</evidence>
<dbReference type="AlphaFoldDB" id="A0A6J4MVH7"/>
<feature type="compositionally biased region" description="Low complexity" evidence="1">
    <location>
        <begin position="94"/>
        <end position="107"/>
    </location>
</feature>
<feature type="compositionally biased region" description="Basic and acidic residues" evidence="1">
    <location>
        <begin position="11"/>
        <end position="35"/>
    </location>
</feature>
<organism evidence="2">
    <name type="scientific">uncultured Gemmatimonadota bacterium</name>
    <dbReference type="NCBI Taxonomy" id="203437"/>
    <lineage>
        <taxon>Bacteria</taxon>
        <taxon>Pseudomonadati</taxon>
        <taxon>Gemmatimonadota</taxon>
        <taxon>environmental samples</taxon>
    </lineage>
</organism>
<feature type="compositionally biased region" description="Low complexity" evidence="1">
    <location>
        <begin position="150"/>
        <end position="162"/>
    </location>
</feature>
<name>A0A6J4MVH7_9BACT</name>
<protein>
    <submittedName>
        <fullName evidence="2">Uncharacterized protein</fullName>
    </submittedName>
</protein>
<proteinExistence type="predicted"/>